<evidence type="ECO:0000256" key="1">
    <source>
        <dbReference type="ARBA" id="ARBA00004651"/>
    </source>
</evidence>
<dbReference type="InterPro" id="IPR048454">
    <property type="entry name" value="YetF_N"/>
</dbReference>
<evidence type="ECO:0000313" key="10">
    <source>
        <dbReference type="EMBL" id="NGM23348.1"/>
    </source>
</evidence>
<evidence type="ECO:0000256" key="3">
    <source>
        <dbReference type="ARBA" id="ARBA00022475"/>
    </source>
</evidence>
<keyword evidence="11" id="KW-1185">Reference proteome</keyword>
<dbReference type="Gene3D" id="3.30.240.20">
    <property type="entry name" value="bsu07140 like domains"/>
    <property type="match status" value="1"/>
</dbReference>
<organism evidence="10 11">
    <name type="scientific">Falsiroseomonas algicola</name>
    <dbReference type="NCBI Taxonomy" id="2716930"/>
    <lineage>
        <taxon>Bacteria</taxon>
        <taxon>Pseudomonadati</taxon>
        <taxon>Pseudomonadota</taxon>
        <taxon>Alphaproteobacteria</taxon>
        <taxon>Acetobacterales</taxon>
        <taxon>Roseomonadaceae</taxon>
        <taxon>Falsiroseomonas</taxon>
    </lineage>
</organism>
<reference evidence="10 11" key="1">
    <citation type="submission" date="2020-03" db="EMBL/GenBank/DDBJ databases">
        <title>Roseomonas stagni sp. nov., isolated from pond water in Japan.</title>
        <authorList>
            <person name="Furuhata K."/>
            <person name="Miyamoto H."/>
            <person name="Goto K."/>
        </authorList>
    </citation>
    <scope>NUCLEOTIDE SEQUENCE [LARGE SCALE GENOMIC DNA]</scope>
    <source>
        <strain evidence="10 11">PeD5</strain>
    </source>
</reference>
<dbReference type="RefSeq" id="WP_164697262.1">
    <property type="nucleotide sequence ID" value="NZ_JAAIKB010000014.1"/>
</dbReference>
<comment type="similarity">
    <text evidence="2">Belongs to the UPF0702 family.</text>
</comment>
<feature type="domain" description="YetF-like N-terminal transmembrane" evidence="9">
    <location>
        <begin position="12"/>
        <end position="66"/>
    </location>
</feature>
<evidence type="ECO:0000256" key="5">
    <source>
        <dbReference type="ARBA" id="ARBA00022989"/>
    </source>
</evidence>
<evidence type="ECO:0000256" key="2">
    <source>
        <dbReference type="ARBA" id="ARBA00006448"/>
    </source>
</evidence>
<comment type="subcellular location">
    <subcellularLocation>
        <location evidence="1">Cell membrane</location>
        <topology evidence="1">Multi-pass membrane protein</topology>
    </subcellularLocation>
</comment>
<protein>
    <submittedName>
        <fullName evidence="10">DUF421 domain-containing protein</fullName>
    </submittedName>
</protein>
<comment type="caution">
    <text evidence="10">The sequence shown here is derived from an EMBL/GenBank/DDBJ whole genome shotgun (WGS) entry which is preliminary data.</text>
</comment>
<evidence type="ECO:0000256" key="7">
    <source>
        <dbReference type="SAM" id="Phobius"/>
    </source>
</evidence>
<evidence type="ECO:0000259" key="8">
    <source>
        <dbReference type="Pfam" id="PF04239"/>
    </source>
</evidence>
<accession>A0A6M1LS97</accession>
<name>A0A6M1LS97_9PROT</name>
<evidence type="ECO:0000256" key="6">
    <source>
        <dbReference type="ARBA" id="ARBA00023136"/>
    </source>
</evidence>
<evidence type="ECO:0000313" key="11">
    <source>
        <dbReference type="Proteomes" id="UP000475385"/>
    </source>
</evidence>
<dbReference type="InterPro" id="IPR007353">
    <property type="entry name" value="DUF421"/>
</dbReference>
<evidence type="ECO:0000259" key="9">
    <source>
        <dbReference type="Pfam" id="PF20730"/>
    </source>
</evidence>
<dbReference type="Proteomes" id="UP000475385">
    <property type="component" value="Unassembled WGS sequence"/>
</dbReference>
<keyword evidence="4 7" id="KW-0812">Transmembrane</keyword>
<keyword evidence="3" id="KW-1003">Cell membrane</keyword>
<evidence type="ECO:0000256" key="4">
    <source>
        <dbReference type="ARBA" id="ARBA00022692"/>
    </source>
</evidence>
<dbReference type="GO" id="GO:0005886">
    <property type="term" value="C:plasma membrane"/>
    <property type="evidence" value="ECO:0007669"/>
    <property type="project" value="UniProtKB-SubCell"/>
</dbReference>
<feature type="domain" description="YetF C-terminal" evidence="8">
    <location>
        <begin position="78"/>
        <end position="147"/>
    </location>
</feature>
<dbReference type="PANTHER" id="PTHR34582">
    <property type="entry name" value="UPF0702 TRANSMEMBRANE PROTEIN YCAP"/>
    <property type="match status" value="1"/>
</dbReference>
<sequence>MESVLRAAALYLVLLLMFRVTGRRSLRETTPFDLVLLLVVGEATQQALLGEDFSMVNALVVIATLLAIDVGFSLLKQRSAAAERLLDGVPTILVAEGKPIEDRLARARVDLGDILQAARERQGITTLAEIRWAVLEADGMITIIPQRPEAPPAHR</sequence>
<keyword evidence="6 7" id="KW-0472">Membrane</keyword>
<dbReference type="Pfam" id="PF04239">
    <property type="entry name" value="DUF421"/>
    <property type="match status" value="1"/>
</dbReference>
<dbReference type="PANTHER" id="PTHR34582:SF6">
    <property type="entry name" value="UPF0702 TRANSMEMBRANE PROTEIN YCAP"/>
    <property type="match status" value="1"/>
</dbReference>
<dbReference type="Pfam" id="PF20730">
    <property type="entry name" value="YetF_N"/>
    <property type="match status" value="1"/>
</dbReference>
<gene>
    <name evidence="10" type="ORF">G3576_25270</name>
</gene>
<proteinExistence type="inferred from homology"/>
<dbReference type="InterPro" id="IPR023090">
    <property type="entry name" value="UPF0702_alpha/beta_dom_sf"/>
</dbReference>
<dbReference type="AlphaFoldDB" id="A0A6M1LS97"/>
<feature type="transmembrane region" description="Helical" evidence="7">
    <location>
        <begin position="55"/>
        <end position="75"/>
    </location>
</feature>
<keyword evidence="5 7" id="KW-1133">Transmembrane helix</keyword>
<dbReference type="EMBL" id="JAAIKB010000014">
    <property type="protein sequence ID" value="NGM23348.1"/>
    <property type="molecule type" value="Genomic_DNA"/>
</dbReference>